<dbReference type="NCBIfam" id="NF047752">
    <property type="entry name" value="MntA_antitoxin"/>
    <property type="match status" value="1"/>
</dbReference>
<proteinExistence type="predicted"/>
<dbReference type="SUPFAM" id="SSF81301">
    <property type="entry name" value="Nucleotidyltransferase"/>
    <property type="match status" value="1"/>
</dbReference>
<dbReference type="PANTHER" id="PTHR43852:SF2">
    <property type="entry name" value="PROTEIN ADENYLYLTRANSFERASE MNTA"/>
    <property type="match status" value="1"/>
</dbReference>
<gene>
    <name evidence="2" type="ORF">QY95_03340</name>
</gene>
<dbReference type="InterPro" id="IPR052930">
    <property type="entry name" value="TA_antitoxin_MntA"/>
</dbReference>
<dbReference type="InterPro" id="IPR041633">
    <property type="entry name" value="Polbeta"/>
</dbReference>
<dbReference type="Gene3D" id="3.30.460.10">
    <property type="entry name" value="Beta Polymerase, domain 2"/>
    <property type="match status" value="1"/>
</dbReference>
<dbReference type="AlphaFoldDB" id="A0A0F5HKU3"/>
<keyword evidence="3" id="KW-1185">Reference proteome</keyword>
<sequence>MDTEHAEKVITDFLLDRIVPSVIYLFGSYAANRTHSNSDIDIAYLSEKNLSNYERFMLAQELAAIVNKDVDLIDLKQASTVFQAQVIEKGKVLHGNDSNEKARFEMQALKSYAMLNEERRMILDSISERGQIYEE</sequence>
<organism evidence="2 3">
    <name type="scientific">Bacillus thermotolerans</name>
    <name type="common">Quasibacillus thermotolerans</name>
    <dbReference type="NCBI Taxonomy" id="1221996"/>
    <lineage>
        <taxon>Bacteria</taxon>
        <taxon>Bacillati</taxon>
        <taxon>Bacillota</taxon>
        <taxon>Bacilli</taxon>
        <taxon>Bacillales</taxon>
        <taxon>Bacillaceae</taxon>
        <taxon>Bacillus</taxon>
    </lineage>
</organism>
<dbReference type="STRING" id="1221996.QY95_03340"/>
<dbReference type="Pfam" id="PF18765">
    <property type="entry name" value="Polbeta"/>
    <property type="match status" value="1"/>
</dbReference>
<dbReference type="PANTHER" id="PTHR43852">
    <property type="entry name" value="NUCLEOTIDYLTRANSFERASE"/>
    <property type="match status" value="1"/>
</dbReference>
<feature type="domain" description="Polymerase beta nucleotidyltransferase" evidence="1">
    <location>
        <begin position="11"/>
        <end position="98"/>
    </location>
</feature>
<dbReference type="CDD" id="cd05403">
    <property type="entry name" value="NT_KNTase_like"/>
    <property type="match status" value="1"/>
</dbReference>
<dbReference type="InterPro" id="IPR043519">
    <property type="entry name" value="NT_sf"/>
</dbReference>
<evidence type="ECO:0000313" key="3">
    <source>
        <dbReference type="Proteomes" id="UP000031563"/>
    </source>
</evidence>
<evidence type="ECO:0000313" key="2">
    <source>
        <dbReference type="EMBL" id="KKB35682.1"/>
    </source>
</evidence>
<dbReference type="EMBL" id="JWIR02000070">
    <property type="protein sequence ID" value="KKB35682.1"/>
    <property type="molecule type" value="Genomic_DNA"/>
</dbReference>
<dbReference type="Proteomes" id="UP000031563">
    <property type="component" value="Unassembled WGS sequence"/>
</dbReference>
<name>A0A0F5HKU3_BACTR</name>
<comment type="caution">
    <text evidence="2">The sequence shown here is derived from an EMBL/GenBank/DDBJ whole genome shotgun (WGS) entry which is preliminary data.</text>
</comment>
<protein>
    <recommendedName>
        <fullName evidence="1">Polymerase beta nucleotidyltransferase domain-containing protein</fullName>
    </recommendedName>
</protein>
<accession>A0A0F5HKU3</accession>
<evidence type="ECO:0000259" key="1">
    <source>
        <dbReference type="Pfam" id="PF18765"/>
    </source>
</evidence>
<reference evidence="2" key="1">
    <citation type="submission" date="2015-02" db="EMBL/GenBank/DDBJ databases">
        <title>Genome Assembly of Bacillaceae bacterium MTCC 8252.</title>
        <authorList>
            <person name="Verma A."/>
            <person name="Khatri I."/>
            <person name="Mual P."/>
            <person name="Subramanian S."/>
            <person name="Krishnamurthi S."/>
        </authorList>
    </citation>
    <scope>NUCLEOTIDE SEQUENCE [LARGE SCALE GENOMIC DNA]</scope>
    <source>
        <strain evidence="2">MTCC 8252</strain>
    </source>
</reference>
<dbReference type="RefSeq" id="WP_039231376.1">
    <property type="nucleotide sequence ID" value="NZ_JWIQ02000066.1"/>
</dbReference>
<accession>A0A0F5HS55</accession>
<dbReference type="OrthoDB" id="9816197at2"/>